<dbReference type="AlphaFoldDB" id="A0A674DIH2"/>
<dbReference type="SMART" id="SM00589">
    <property type="entry name" value="PRY"/>
    <property type="match status" value="1"/>
</dbReference>
<dbReference type="Proteomes" id="UP000472277">
    <property type="component" value="Chromosome 37"/>
</dbReference>
<evidence type="ECO:0000256" key="5">
    <source>
        <dbReference type="ARBA" id="ARBA00022741"/>
    </source>
</evidence>
<keyword evidence="3" id="KW-0433">Leucine-rich repeat</keyword>
<dbReference type="OMA" id="MAPKMSP"/>
<dbReference type="FunFam" id="2.60.120.920:FF:000037">
    <property type="entry name" value="Si:dkey-191j3.2"/>
    <property type="match status" value="1"/>
</dbReference>
<dbReference type="InterPro" id="IPR006574">
    <property type="entry name" value="PRY"/>
</dbReference>
<dbReference type="Pfam" id="PF13516">
    <property type="entry name" value="LRR_6"/>
    <property type="match status" value="2"/>
</dbReference>
<protein>
    <submittedName>
        <fullName evidence="10">NLR family CARD domain-containing protein 3-like</fullName>
    </submittedName>
</protein>
<dbReference type="Pfam" id="PF17779">
    <property type="entry name" value="WHD_NOD2"/>
    <property type="match status" value="1"/>
</dbReference>
<evidence type="ECO:0000259" key="8">
    <source>
        <dbReference type="PROSITE" id="PS50188"/>
    </source>
</evidence>
<dbReference type="InterPro" id="IPR003879">
    <property type="entry name" value="Butyrophylin_SPRY"/>
</dbReference>
<dbReference type="Gene3D" id="3.80.10.10">
    <property type="entry name" value="Ribonuclease Inhibitor"/>
    <property type="match status" value="1"/>
</dbReference>
<keyword evidence="11" id="KW-1185">Reference proteome</keyword>
<sequence>MSHSVGREEGAMAPKMSPSGELDKEAGIQQERPDSPGPSCVSLKCDKSMGHPIDFRRGDYSIGKRVQQERPDSPVPSCVSLKSDISMDPPYNFRKEPFSTEQMSHRAQQRSEIPSGQSSQSHPTDLSCIFKLLEHKIITFVKSELKTFQRILNPDLPECFESQREGGEKVDAEEKKQEKSAKEGALKITLHILRGINQKGLANTLEKSYLGELAVCQSKLKSNLKRRYECVFEGIAKQGNRTLLNKIYTELYITEGGSGEVNREHEVRQIETASRRQVTQERSIKCNDIFEPLPQQDKPIRTVLTKGIAGVGKTVSAQKFILDWAEGKANQDIQLIFSLPFRELNVRKGKTYSLIELLNHFFIETKESGISDFGKYKVLFVLDGLDECRLPLDFQNNESLSDVTVSTSVDMLLTNLIKGNLLPSALLWITSRPAAANRISPECVDQVTEIRGFNDPQKEDYFRKRISNKNLASRIISHIKLSRSLYIMCHIPVFSWISATVLERLLSEAESGEMPKTLTQMYEHFLIFNILIKKQKYPGEPQKAERDSQMKIEKEIILKLGKLAFEQLEKGNLIFYEEDLGECGIGVKEASVYSGVCTQIFREECGLYQEKVYCFVHLSIQEFLAALYVFLTFINNSVNLMAEQETNTRKHQTSKYTTQTILHKSAVDKALQSENGHLDLFLRFLLGLSLESNQTLLRGLLTKTERCSQTNEETVEYIKQKIRENPSAERCINLFHCLNELNDHSLVDEIQSYLSSGSLAREELSPAQWSALVFVLLTSDEDLDVFELNKYSSSEEGLLRLLPVVKASRRAVLKGCNLTEKCCGALALALSSNSSVLKELDLSDNDLQDSGVKLLSTGLESPHCRLETLKLSFCGVTEEGCAFLASALKSNPSHLRELDLSYNHPGESGAELLSSGLEDPQTKLETLSVDHDAECWLKSGLKKYACQVTLDPNTAHKHLFLSEGNKKVTWVEEEQPYPHHPARFDHWSQVLCREGLSGRCYWEVEWSGPETHVGLTYGGIGRKGEGYDCGLRYNDKSWSLRCSDNTFVAYHNTSSTAIPAPSSGSHRVGVYLDWPAGTLSFYSVSSDTLTHIHTFQNTFTEPLFPGFRLWNHDTSVALGLLNKKCGGHD</sequence>
<dbReference type="Ensembl" id="ENSSTUT00000102452.1">
    <property type="protein sequence ID" value="ENSSTUP00000095426.1"/>
    <property type="gene ID" value="ENSSTUG00000042905.1"/>
</dbReference>
<dbReference type="Pfam" id="PF13765">
    <property type="entry name" value="PRY"/>
    <property type="match status" value="1"/>
</dbReference>
<dbReference type="FunFam" id="3.40.50.300:FF:001524">
    <property type="entry name" value="Si:dkey-126g1.7"/>
    <property type="match status" value="1"/>
</dbReference>
<feature type="region of interest" description="Disordered" evidence="7">
    <location>
        <begin position="1"/>
        <end position="122"/>
    </location>
</feature>
<feature type="compositionally biased region" description="Basic and acidic residues" evidence="7">
    <location>
        <begin position="44"/>
        <end position="59"/>
    </location>
</feature>
<evidence type="ECO:0000313" key="10">
    <source>
        <dbReference type="Ensembl" id="ENSSTUP00000095426.1"/>
    </source>
</evidence>
<feature type="compositionally biased region" description="Basic and acidic residues" evidence="7">
    <location>
        <begin position="21"/>
        <end position="34"/>
    </location>
</feature>
<dbReference type="Pfam" id="PF17776">
    <property type="entry name" value="NLRC4_HD2"/>
    <property type="match status" value="1"/>
</dbReference>
<feature type="compositionally biased region" description="Basic and acidic residues" evidence="7">
    <location>
        <begin position="1"/>
        <end position="10"/>
    </location>
</feature>
<dbReference type="InterPro" id="IPR051261">
    <property type="entry name" value="NLR"/>
</dbReference>
<dbReference type="InParanoid" id="A0A674DIH2"/>
<dbReference type="SMART" id="SM00449">
    <property type="entry name" value="SPRY"/>
    <property type="match status" value="1"/>
</dbReference>
<dbReference type="InterPro" id="IPR027417">
    <property type="entry name" value="P-loop_NTPase"/>
</dbReference>
<keyword evidence="5" id="KW-0547">Nucleotide-binding</keyword>
<dbReference type="FunCoup" id="A0A674DIH2">
    <property type="interactions" value="870"/>
</dbReference>
<dbReference type="PANTHER" id="PTHR24106">
    <property type="entry name" value="NACHT, LRR AND CARD DOMAINS-CONTAINING"/>
    <property type="match status" value="1"/>
</dbReference>
<keyword evidence="2" id="KW-0963">Cytoplasm</keyword>
<dbReference type="Gene3D" id="3.40.50.300">
    <property type="entry name" value="P-loop containing nucleotide triphosphate hydrolases"/>
    <property type="match status" value="1"/>
</dbReference>
<dbReference type="InterPro" id="IPR003877">
    <property type="entry name" value="SPRY_dom"/>
</dbReference>
<keyword evidence="6" id="KW-0067">ATP-binding</keyword>
<evidence type="ECO:0000256" key="4">
    <source>
        <dbReference type="ARBA" id="ARBA00022737"/>
    </source>
</evidence>
<dbReference type="InterPro" id="IPR043136">
    <property type="entry name" value="B30.2/SPRY_sf"/>
</dbReference>
<dbReference type="InterPro" id="IPR013320">
    <property type="entry name" value="ConA-like_dom_sf"/>
</dbReference>
<reference evidence="10" key="2">
    <citation type="submission" date="2025-09" db="UniProtKB">
        <authorList>
            <consortium name="Ensembl"/>
        </authorList>
    </citation>
    <scope>IDENTIFICATION</scope>
</reference>
<dbReference type="InterPro" id="IPR032675">
    <property type="entry name" value="LRR_dom_sf"/>
</dbReference>
<dbReference type="Gene3D" id="2.60.120.920">
    <property type="match status" value="1"/>
</dbReference>
<organism evidence="10 11">
    <name type="scientific">Salmo trutta</name>
    <name type="common">Brown trout</name>
    <dbReference type="NCBI Taxonomy" id="8032"/>
    <lineage>
        <taxon>Eukaryota</taxon>
        <taxon>Metazoa</taxon>
        <taxon>Chordata</taxon>
        <taxon>Craniata</taxon>
        <taxon>Vertebrata</taxon>
        <taxon>Euteleostomi</taxon>
        <taxon>Actinopterygii</taxon>
        <taxon>Neopterygii</taxon>
        <taxon>Teleostei</taxon>
        <taxon>Protacanthopterygii</taxon>
        <taxon>Salmoniformes</taxon>
        <taxon>Salmonidae</taxon>
        <taxon>Salmoninae</taxon>
        <taxon>Salmo</taxon>
    </lineage>
</organism>
<dbReference type="GeneID" id="115176654"/>
<dbReference type="GO" id="GO:0005737">
    <property type="term" value="C:cytoplasm"/>
    <property type="evidence" value="ECO:0007669"/>
    <property type="project" value="UniProtKB-SubCell"/>
</dbReference>
<comment type="subcellular location">
    <subcellularLocation>
        <location evidence="1">Cytoplasm</location>
    </subcellularLocation>
</comment>
<feature type="domain" description="NACHT" evidence="9">
    <location>
        <begin position="301"/>
        <end position="435"/>
    </location>
</feature>
<dbReference type="OrthoDB" id="120976at2759"/>
<dbReference type="InterPro" id="IPR041267">
    <property type="entry name" value="NLRP_HD2"/>
</dbReference>
<feature type="compositionally biased region" description="Polar residues" evidence="7">
    <location>
        <begin position="99"/>
        <end position="122"/>
    </location>
</feature>
<dbReference type="SMART" id="SM00368">
    <property type="entry name" value="LRR_RI"/>
    <property type="match status" value="3"/>
</dbReference>
<dbReference type="Pfam" id="PF05729">
    <property type="entry name" value="NACHT"/>
    <property type="match status" value="1"/>
</dbReference>
<dbReference type="PROSITE" id="PS50188">
    <property type="entry name" value="B302_SPRY"/>
    <property type="match status" value="1"/>
</dbReference>
<evidence type="ECO:0000256" key="7">
    <source>
        <dbReference type="SAM" id="MobiDB-lite"/>
    </source>
</evidence>
<dbReference type="SUPFAM" id="SSF52047">
    <property type="entry name" value="RNI-like"/>
    <property type="match status" value="1"/>
</dbReference>
<feature type="domain" description="B30.2/SPRY" evidence="8">
    <location>
        <begin position="928"/>
        <end position="1125"/>
    </location>
</feature>
<dbReference type="InterPro" id="IPR001611">
    <property type="entry name" value="Leu-rich_rpt"/>
</dbReference>
<dbReference type="InterPro" id="IPR001870">
    <property type="entry name" value="B30.2/SPRY"/>
</dbReference>
<dbReference type="GeneTree" id="ENSGT01150000286904"/>
<evidence type="ECO:0000256" key="3">
    <source>
        <dbReference type="ARBA" id="ARBA00022614"/>
    </source>
</evidence>
<dbReference type="GO" id="GO:0005524">
    <property type="term" value="F:ATP binding"/>
    <property type="evidence" value="ECO:0007669"/>
    <property type="project" value="UniProtKB-KW"/>
</dbReference>
<dbReference type="RefSeq" id="XP_029592659.1">
    <property type="nucleotide sequence ID" value="XM_029736799.1"/>
</dbReference>
<evidence type="ECO:0000256" key="6">
    <source>
        <dbReference type="ARBA" id="ARBA00022840"/>
    </source>
</evidence>
<gene>
    <name evidence="10" type="primary">LOC115176654</name>
</gene>
<dbReference type="CDD" id="cd16040">
    <property type="entry name" value="SPRY_PRY_SNTX"/>
    <property type="match status" value="1"/>
</dbReference>
<dbReference type="SMART" id="SM01288">
    <property type="entry name" value="FISNA"/>
    <property type="match status" value="1"/>
</dbReference>
<dbReference type="InterPro" id="IPR007111">
    <property type="entry name" value="NACHT_NTPase"/>
</dbReference>
<proteinExistence type="predicted"/>
<dbReference type="KEGG" id="stru:115176654"/>
<dbReference type="InterPro" id="IPR029495">
    <property type="entry name" value="NACHT-assoc"/>
</dbReference>
<dbReference type="PROSITE" id="PS50837">
    <property type="entry name" value="NACHT"/>
    <property type="match status" value="1"/>
</dbReference>
<evidence type="ECO:0000256" key="1">
    <source>
        <dbReference type="ARBA" id="ARBA00004496"/>
    </source>
</evidence>
<keyword evidence="4" id="KW-0677">Repeat</keyword>
<name>A0A674DIH2_SALTR</name>
<dbReference type="Pfam" id="PF14484">
    <property type="entry name" value="FISNA"/>
    <property type="match status" value="1"/>
</dbReference>
<dbReference type="InterPro" id="IPR041075">
    <property type="entry name" value="NOD1/2_WH"/>
</dbReference>
<evidence type="ECO:0000313" key="11">
    <source>
        <dbReference type="Proteomes" id="UP000472277"/>
    </source>
</evidence>
<evidence type="ECO:0000256" key="2">
    <source>
        <dbReference type="ARBA" id="ARBA00022490"/>
    </source>
</evidence>
<reference evidence="10" key="1">
    <citation type="submission" date="2025-08" db="UniProtKB">
        <authorList>
            <consortium name="Ensembl"/>
        </authorList>
    </citation>
    <scope>IDENTIFICATION</scope>
</reference>
<dbReference type="Pfam" id="PF00622">
    <property type="entry name" value="SPRY"/>
    <property type="match status" value="1"/>
</dbReference>
<dbReference type="PRINTS" id="PR01407">
    <property type="entry name" value="BUTYPHLNCDUF"/>
</dbReference>
<evidence type="ECO:0000259" key="9">
    <source>
        <dbReference type="PROSITE" id="PS50837"/>
    </source>
</evidence>
<accession>A0A674DIH2</accession>
<dbReference type="SUPFAM" id="SSF49899">
    <property type="entry name" value="Concanavalin A-like lectins/glucanases"/>
    <property type="match status" value="1"/>
</dbReference>